<evidence type="ECO:0000259" key="11">
    <source>
        <dbReference type="PROSITE" id="PS50112"/>
    </source>
</evidence>
<dbReference type="SUPFAM" id="SSF55785">
    <property type="entry name" value="PYP-like sensor domain (PAS domain)"/>
    <property type="match status" value="1"/>
</dbReference>
<reference evidence="12 13" key="1">
    <citation type="submission" date="2017-04" db="EMBL/GenBank/DDBJ databases">
        <title>MLSA of the genus Halorubrum.</title>
        <authorList>
            <person name="De La Haba R."/>
            <person name="Sanchez-Porro C."/>
            <person name="Infante-Dominguez C."/>
            <person name="Ventosa A."/>
        </authorList>
    </citation>
    <scope>NUCLEOTIDE SEQUENCE [LARGE SCALE GENOMIC DNA]</scope>
    <source>
        <strain evidence="12 13">DSM 17463</strain>
    </source>
</reference>
<dbReference type="AlphaFoldDB" id="A0A1X4GK70"/>
<dbReference type="PANTHER" id="PTHR43711">
    <property type="entry name" value="TWO-COMPONENT HISTIDINE KINASE"/>
    <property type="match status" value="1"/>
</dbReference>
<dbReference type="InterPro" id="IPR003661">
    <property type="entry name" value="HisK_dim/P_dom"/>
</dbReference>
<dbReference type="PROSITE" id="PS50110">
    <property type="entry name" value="RESPONSE_REGULATORY"/>
    <property type="match status" value="1"/>
</dbReference>
<dbReference type="PANTHER" id="PTHR43711:SF1">
    <property type="entry name" value="HISTIDINE KINASE 1"/>
    <property type="match status" value="1"/>
</dbReference>
<accession>A0A1X4GK70</accession>
<keyword evidence="5 12" id="KW-0418">Kinase</keyword>
<dbReference type="eggNOG" id="arCOG02330">
    <property type="taxonomic scope" value="Archaea"/>
</dbReference>
<keyword evidence="8" id="KW-0175">Coiled coil</keyword>
<dbReference type="InterPro" id="IPR005467">
    <property type="entry name" value="His_kinase_dom"/>
</dbReference>
<dbReference type="InterPro" id="IPR050736">
    <property type="entry name" value="Sensor_HK_Regulatory"/>
</dbReference>
<evidence type="ECO:0000256" key="2">
    <source>
        <dbReference type="ARBA" id="ARBA00012438"/>
    </source>
</evidence>
<evidence type="ECO:0000256" key="7">
    <source>
        <dbReference type="PROSITE-ProRule" id="PRU00169"/>
    </source>
</evidence>
<dbReference type="Pfam" id="PF00072">
    <property type="entry name" value="Response_reg"/>
    <property type="match status" value="1"/>
</dbReference>
<dbReference type="PRINTS" id="PR00344">
    <property type="entry name" value="BCTRLSENSOR"/>
</dbReference>
<dbReference type="InterPro" id="IPR035965">
    <property type="entry name" value="PAS-like_dom_sf"/>
</dbReference>
<dbReference type="RefSeq" id="WP_049932923.1">
    <property type="nucleotide sequence ID" value="NZ_ATXS01000016.1"/>
</dbReference>
<feature type="domain" description="Histidine kinase" evidence="9">
    <location>
        <begin position="278"/>
        <end position="472"/>
    </location>
</feature>
<evidence type="ECO:0000313" key="12">
    <source>
        <dbReference type="EMBL" id="OSO97575.1"/>
    </source>
</evidence>
<dbReference type="Gene3D" id="3.30.565.10">
    <property type="entry name" value="Histidine kinase-like ATPase, C-terminal domain"/>
    <property type="match status" value="1"/>
</dbReference>
<name>A0A1X4GK70_HALEZ</name>
<dbReference type="Gene3D" id="3.30.450.20">
    <property type="entry name" value="PAS domain"/>
    <property type="match status" value="1"/>
</dbReference>
<dbReference type="SUPFAM" id="SSF47384">
    <property type="entry name" value="Homodimeric domain of signal transducing histidine kinase"/>
    <property type="match status" value="1"/>
</dbReference>
<dbReference type="Pfam" id="PF13426">
    <property type="entry name" value="PAS_9"/>
    <property type="match status" value="1"/>
</dbReference>
<protein>
    <recommendedName>
        <fullName evidence="2">histidine kinase</fullName>
        <ecNumber evidence="2">2.7.13.3</ecNumber>
    </recommendedName>
</protein>
<evidence type="ECO:0000313" key="13">
    <source>
        <dbReference type="Proteomes" id="UP000193587"/>
    </source>
</evidence>
<evidence type="ECO:0000256" key="6">
    <source>
        <dbReference type="ARBA" id="ARBA00023012"/>
    </source>
</evidence>
<gene>
    <name evidence="12" type="ORF">B9H04_12465</name>
</gene>
<dbReference type="SMART" id="SM00387">
    <property type="entry name" value="HATPase_c"/>
    <property type="match status" value="1"/>
</dbReference>
<dbReference type="PROSITE" id="PS50109">
    <property type="entry name" value="HIS_KIN"/>
    <property type="match status" value="1"/>
</dbReference>
<dbReference type="InterPro" id="IPR000014">
    <property type="entry name" value="PAS"/>
</dbReference>
<dbReference type="Gene3D" id="1.10.287.130">
    <property type="match status" value="1"/>
</dbReference>
<feature type="modified residue" description="4-aspartylphosphate" evidence="7">
    <location>
        <position position="66"/>
    </location>
</feature>
<dbReference type="EC" id="2.7.13.3" evidence="2"/>
<dbReference type="Pfam" id="PF00512">
    <property type="entry name" value="HisKA"/>
    <property type="match status" value="1"/>
</dbReference>
<feature type="domain" description="Response regulatory" evidence="10">
    <location>
        <begin position="15"/>
        <end position="131"/>
    </location>
</feature>
<dbReference type="NCBIfam" id="TIGR00229">
    <property type="entry name" value="sensory_box"/>
    <property type="match status" value="1"/>
</dbReference>
<dbReference type="Gene3D" id="3.40.50.2300">
    <property type="match status" value="1"/>
</dbReference>
<evidence type="ECO:0000256" key="1">
    <source>
        <dbReference type="ARBA" id="ARBA00000085"/>
    </source>
</evidence>
<dbReference type="InterPro" id="IPR011006">
    <property type="entry name" value="CheY-like_superfamily"/>
</dbReference>
<dbReference type="SUPFAM" id="SSF52172">
    <property type="entry name" value="CheY-like"/>
    <property type="match status" value="1"/>
</dbReference>
<dbReference type="GO" id="GO:0000155">
    <property type="term" value="F:phosphorelay sensor kinase activity"/>
    <property type="evidence" value="ECO:0007669"/>
    <property type="project" value="InterPro"/>
</dbReference>
<dbReference type="eggNOG" id="arCOG02329">
    <property type="taxonomic scope" value="Archaea"/>
</dbReference>
<dbReference type="SUPFAM" id="SSF55874">
    <property type="entry name" value="ATPase domain of HSP90 chaperone/DNA topoisomerase II/histidine kinase"/>
    <property type="match status" value="1"/>
</dbReference>
<dbReference type="STRING" id="1121945.GCA_000421805_02824"/>
<feature type="coiled-coil region" evidence="8">
    <location>
        <begin position="299"/>
        <end position="326"/>
    </location>
</feature>
<dbReference type="EMBL" id="NEDJ01000047">
    <property type="protein sequence ID" value="OSO97575.1"/>
    <property type="molecule type" value="Genomic_DNA"/>
</dbReference>
<evidence type="ECO:0000256" key="3">
    <source>
        <dbReference type="ARBA" id="ARBA00022553"/>
    </source>
</evidence>
<keyword evidence="6" id="KW-0902">Two-component regulatory system</keyword>
<evidence type="ECO:0000256" key="8">
    <source>
        <dbReference type="SAM" id="Coils"/>
    </source>
</evidence>
<keyword evidence="4" id="KW-0808">Transferase</keyword>
<evidence type="ECO:0000259" key="10">
    <source>
        <dbReference type="PROSITE" id="PS50110"/>
    </source>
</evidence>
<dbReference type="InterPro" id="IPR004358">
    <property type="entry name" value="Sig_transdc_His_kin-like_C"/>
</dbReference>
<dbReference type="SMART" id="SM00388">
    <property type="entry name" value="HisKA"/>
    <property type="match status" value="1"/>
</dbReference>
<dbReference type="InterPro" id="IPR003594">
    <property type="entry name" value="HATPase_dom"/>
</dbReference>
<dbReference type="CDD" id="cd00156">
    <property type="entry name" value="REC"/>
    <property type="match status" value="1"/>
</dbReference>
<dbReference type="CDD" id="cd00082">
    <property type="entry name" value="HisKA"/>
    <property type="match status" value="1"/>
</dbReference>
<dbReference type="PROSITE" id="PS50112">
    <property type="entry name" value="PAS"/>
    <property type="match status" value="1"/>
</dbReference>
<comment type="caution">
    <text evidence="12">The sequence shown here is derived from an EMBL/GenBank/DDBJ whole genome shotgun (WGS) entry which is preliminary data.</text>
</comment>
<dbReference type="InterPro" id="IPR036890">
    <property type="entry name" value="HATPase_C_sf"/>
</dbReference>
<dbReference type="Pfam" id="PF02518">
    <property type="entry name" value="HATPase_c"/>
    <property type="match status" value="1"/>
</dbReference>
<proteinExistence type="predicted"/>
<evidence type="ECO:0000256" key="4">
    <source>
        <dbReference type="ARBA" id="ARBA00022679"/>
    </source>
</evidence>
<dbReference type="SMART" id="SM00091">
    <property type="entry name" value="PAS"/>
    <property type="match status" value="1"/>
</dbReference>
<sequence>MSIDNPNEAATASIEVLHVDDDPAFLDLTKSFIERELGDVEITTVASPDAVLDTLDERSVHCVVSDYEMPGTDGLELLDAVRDHYADLPFILYTGKGSEEIAAQAINAGVTGYLQKGGPDQHRRLANRVKHAATEYRAQIESERYSTVLRALDYPIYVVNAEAEFEYVNEAFLDLVGYDREAIIGSPPGKIKTDEGVQRANDMLATIVSSAGPETQQFRVDIHTKDGETVPCYDHMAALPFDDEFRGSVGILRDATREQRQREELIRQNKRLDEFTSIVSHDLRTPLQNAKTAAEMARAESEATHFEALEREHERMEQMIGELLTLAKEGESVSEPEPVDVGALAAEAWKPFGCPADTLDVVDDEITVSGDRSRIRRLLENLFRNVDDHCGSPVTVTIGASADGFYVADDGPGLDETECESVFEAGYTTATDGTGFGLTIVERIADAHGWDISVGDSASGGVRFDVTVDSAVPVTDDVPVSP</sequence>
<organism evidence="12 13">
    <name type="scientific">Halorubrum ezzemoulense DSM 17463</name>
    <dbReference type="NCBI Taxonomy" id="1121945"/>
    <lineage>
        <taxon>Archaea</taxon>
        <taxon>Methanobacteriati</taxon>
        <taxon>Methanobacteriota</taxon>
        <taxon>Stenosarchaea group</taxon>
        <taxon>Halobacteria</taxon>
        <taxon>Halobacteriales</taxon>
        <taxon>Haloferacaceae</taxon>
        <taxon>Halorubrum</taxon>
    </lineage>
</organism>
<feature type="domain" description="PAS" evidence="11">
    <location>
        <begin position="141"/>
        <end position="185"/>
    </location>
</feature>
<comment type="catalytic activity">
    <reaction evidence="1">
        <text>ATP + protein L-histidine = ADP + protein N-phospho-L-histidine.</text>
        <dbReference type="EC" id="2.7.13.3"/>
    </reaction>
</comment>
<dbReference type="InterPro" id="IPR001789">
    <property type="entry name" value="Sig_transdc_resp-reg_receiver"/>
</dbReference>
<dbReference type="InterPro" id="IPR036097">
    <property type="entry name" value="HisK_dim/P_sf"/>
</dbReference>
<evidence type="ECO:0000256" key="5">
    <source>
        <dbReference type="ARBA" id="ARBA00022777"/>
    </source>
</evidence>
<keyword evidence="3 7" id="KW-0597">Phosphoprotein</keyword>
<dbReference type="Proteomes" id="UP000193587">
    <property type="component" value="Unassembled WGS sequence"/>
</dbReference>
<evidence type="ECO:0000259" key="9">
    <source>
        <dbReference type="PROSITE" id="PS50109"/>
    </source>
</evidence>
<dbReference type="SMART" id="SM00448">
    <property type="entry name" value="REC"/>
    <property type="match status" value="1"/>
</dbReference>
<dbReference type="CDD" id="cd00130">
    <property type="entry name" value="PAS"/>
    <property type="match status" value="1"/>
</dbReference>